<keyword evidence="2" id="KW-0614">Plasmid</keyword>
<organism evidence="2 3">
    <name type="scientific">Cupriavidus metallidurans (strain ATCC 43123 / DSM 2839 / NBRC 102507 / CH34)</name>
    <name type="common">Ralstonia metallidurans</name>
    <dbReference type="NCBI Taxonomy" id="266264"/>
    <lineage>
        <taxon>Bacteria</taxon>
        <taxon>Pseudomonadati</taxon>
        <taxon>Pseudomonadota</taxon>
        <taxon>Betaproteobacteria</taxon>
        <taxon>Burkholderiales</taxon>
        <taxon>Burkholderiaceae</taxon>
        <taxon>Cupriavidus</taxon>
    </lineage>
</organism>
<dbReference type="KEGG" id="rme:Rmet_6680"/>
<geneLocation type="plasmid" evidence="2 3">
    <name>megaplasmid</name>
</geneLocation>
<keyword evidence="3" id="KW-1185">Reference proteome</keyword>
<evidence type="ECO:0000256" key="1">
    <source>
        <dbReference type="SAM" id="Phobius"/>
    </source>
</evidence>
<keyword evidence="1" id="KW-0472">Membrane</keyword>
<dbReference type="EMBL" id="CP000353">
    <property type="protein sequence ID" value="ADC45268.1"/>
    <property type="molecule type" value="Genomic_DNA"/>
</dbReference>
<evidence type="ECO:0000313" key="2">
    <source>
        <dbReference type="EMBL" id="ADC45268.1"/>
    </source>
</evidence>
<dbReference type="Proteomes" id="UP000002429">
    <property type="component" value="Plasmid megaplasmid"/>
</dbReference>
<reference evidence="3" key="1">
    <citation type="journal article" date="2010" name="PLoS ONE">
        <title>The complete genome sequence of Cupriavidus metallidurans strain CH34, a master survivalist in harsh and anthropogenic environments.</title>
        <authorList>
            <person name="Janssen P.J."/>
            <person name="Van Houdt R."/>
            <person name="Moors H."/>
            <person name="Monsieurs P."/>
            <person name="Morin N."/>
            <person name="Michaux A."/>
            <person name="Benotmane M.A."/>
            <person name="Leys N."/>
            <person name="Vallaeys T."/>
            <person name="Lapidus A."/>
            <person name="Monchy S."/>
            <person name="Medigue C."/>
            <person name="Taghavi S."/>
            <person name="McCorkle S."/>
            <person name="Dunn J."/>
            <person name="van der Lelie D."/>
            <person name="Mergeay M."/>
        </authorList>
    </citation>
    <scope>NUCLEOTIDE SEQUENCE [LARGE SCALE GENOMIC DNA]</scope>
    <source>
        <strain evidence="3">ATCC 43123 / DSM 2839 / NBRC 102507 / CH34</strain>
    </source>
</reference>
<dbReference type="AlphaFoldDB" id="D3DY98"/>
<protein>
    <submittedName>
        <fullName evidence="2">Uncharacterized protein</fullName>
    </submittedName>
</protein>
<accession>D3DY98</accession>
<name>D3DY98_CUPMC</name>
<keyword evidence="1" id="KW-1133">Transmembrane helix</keyword>
<feature type="transmembrane region" description="Helical" evidence="1">
    <location>
        <begin position="6"/>
        <end position="24"/>
    </location>
</feature>
<evidence type="ECO:0000313" key="3">
    <source>
        <dbReference type="Proteomes" id="UP000002429"/>
    </source>
</evidence>
<sequence length="59" mass="6584">MKNALFIPQIGIFSGVSLLILTQGRRTRGVTMTKTWKAEPGGRRCLKRTEVEARNAPLN</sequence>
<gene>
    <name evidence="2" type="ordered locus">Rmet_6680</name>
</gene>
<keyword evidence="1" id="KW-0812">Transmembrane</keyword>
<dbReference type="HOGENOM" id="CLU_2957387_0_0_4"/>
<proteinExistence type="predicted"/>